<evidence type="ECO:0000313" key="3">
    <source>
        <dbReference type="EMBL" id="EPQ54811.1"/>
    </source>
</evidence>
<feature type="region of interest" description="Disordered" evidence="1">
    <location>
        <begin position="1"/>
        <end position="49"/>
    </location>
</feature>
<feature type="domain" description="F-box" evidence="2">
    <location>
        <begin position="53"/>
        <end position="102"/>
    </location>
</feature>
<feature type="compositionally biased region" description="Basic and acidic residues" evidence="1">
    <location>
        <begin position="36"/>
        <end position="45"/>
    </location>
</feature>
<dbReference type="AlphaFoldDB" id="S7Q467"/>
<dbReference type="eggNOG" id="ENOG502SAM6">
    <property type="taxonomic scope" value="Eukaryota"/>
</dbReference>
<dbReference type="InterPro" id="IPR036047">
    <property type="entry name" value="F-box-like_dom_sf"/>
</dbReference>
<organism evidence="3 4">
    <name type="scientific">Gloeophyllum trabeum (strain ATCC 11539 / FP-39264 / Madison 617)</name>
    <name type="common">Brown rot fungus</name>
    <dbReference type="NCBI Taxonomy" id="670483"/>
    <lineage>
        <taxon>Eukaryota</taxon>
        <taxon>Fungi</taxon>
        <taxon>Dikarya</taxon>
        <taxon>Basidiomycota</taxon>
        <taxon>Agaricomycotina</taxon>
        <taxon>Agaricomycetes</taxon>
        <taxon>Gloeophyllales</taxon>
        <taxon>Gloeophyllaceae</taxon>
        <taxon>Gloeophyllum</taxon>
    </lineage>
</organism>
<feature type="compositionally biased region" description="Basic and acidic residues" evidence="1">
    <location>
        <begin position="1"/>
        <end position="18"/>
    </location>
</feature>
<evidence type="ECO:0000313" key="4">
    <source>
        <dbReference type="Proteomes" id="UP000030669"/>
    </source>
</evidence>
<evidence type="ECO:0000256" key="1">
    <source>
        <dbReference type="SAM" id="MobiDB-lite"/>
    </source>
</evidence>
<reference evidence="3 4" key="1">
    <citation type="journal article" date="2012" name="Science">
        <title>The Paleozoic origin of enzymatic lignin decomposition reconstructed from 31 fungal genomes.</title>
        <authorList>
            <person name="Floudas D."/>
            <person name="Binder M."/>
            <person name="Riley R."/>
            <person name="Barry K."/>
            <person name="Blanchette R.A."/>
            <person name="Henrissat B."/>
            <person name="Martinez A.T."/>
            <person name="Otillar R."/>
            <person name="Spatafora J.W."/>
            <person name="Yadav J.S."/>
            <person name="Aerts A."/>
            <person name="Benoit I."/>
            <person name="Boyd A."/>
            <person name="Carlson A."/>
            <person name="Copeland A."/>
            <person name="Coutinho P.M."/>
            <person name="de Vries R.P."/>
            <person name="Ferreira P."/>
            <person name="Findley K."/>
            <person name="Foster B."/>
            <person name="Gaskell J."/>
            <person name="Glotzer D."/>
            <person name="Gorecki P."/>
            <person name="Heitman J."/>
            <person name="Hesse C."/>
            <person name="Hori C."/>
            <person name="Igarashi K."/>
            <person name="Jurgens J.A."/>
            <person name="Kallen N."/>
            <person name="Kersten P."/>
            <person name="Kohler A."/>
            <person name="Kuees U."/>
            <person name="Kumar T.K.A."/>
            <person name="Kuo A."/>
            <person name="LaButti K."/>
            <person name="Larrondo L.F."/>
            <person name="Lindquist E."/>
            <person name="Ling A."/>
            <person name="Lombard V."/>
            <person name="Lucas S."/>
            <person name="Lundell T."/>
            <person name="Martin R."/>
            <person name="McLaughlin D.J."/>
            <person name="Morgenstern I."/>
            <person name="Morin E."/>
            <person name="Murat C."/>
            <person name="Nagy L.G."/>
            <person name="Nolan M."/>
            <person name="Ohm R.A."/>
            <person name="Patyshakuliyeva A."/>
            <person name="Rokas A."/>
            <person name="Ruiz-Duenas F.J."/>
            <person name="Sabat G."/>
            <person name="Salamov A."/>
            <person name="Samejima M."/>
            <person name="Schmutz J."/>
            <person name="Slot J.C."/>
            <person name="St John F."/>
            <person name="Stenlid J."/>
            <person name="Sun H."/>
            <person name="Sun S."/>
            <person name="Syed K."/>
            <person name="Tsang A."/>
            <person name="Wiebenga A."/>
            <person name="Young D."/>
            <person name="Pisabarro A."/>
            <person name="Eastwood D.C."/>
            <person name="Martin F."/>
            <person name="Cullen D."/>
            <person name="Grigoriev I.V."/>
            <person name="Hibbett D.S."/>
        </authorList>
    </citation>
    <scope>NUCLEOTIDE SEQUENCE [LARGE SCALE GENOMIC DNA]</scope>
    <source>
        <strain evidence="3 4">ATCC 11539</strain>
    </source>
</reference>
<dbReference type="OMA" id="MEEWHED"/>
<dbReference type="EMBL" id="KB469303">
    <property type="protein sequence ID" value="EPQ54811.1"/>
    <property type="molecule type" value="Genomic_DNA"/>
</dbReference>
<dbReference type="Proteomes" id="UP000030669">
    <property type="component" value="Unassembled WGS sequence"/>
</dbReference>
<dbReference type="PROSITE" id="PS50181">
    <property type="entry name" value="FBOX"/>
    <property type="match status" value="1"/>
</dbReference>
<sequence length="555" mass="63818">MVETRKSLRRTAKDKDTVGEENTGTVKGKRQNAAGDHGDKQTDKNSKRKKGKLRLLLEMPLDVLYEILGKLHPLDLLRLSWTAKELRRTVMHRSARAAWIPEHHAINASRNNRLLFLRSDAGEIMRLLQSERTPDELGDILDERSEKIQSLMEILHKLFGMGLAPEVQAISEYDVSSLTEHPLVSQPKELTERIWNNIKDEVIEFVQEKSLEVAEAIRKNTMLAHDAIVSALYQEWLELQSPVDPFPSVADVCLMKEFSEILSRRLNVEVSEEDFVPAIESLPRLVEEWRTEIKLKLCKLMPHEEDEEEQVWKDPRHLELATTIFRCKMCTELIHYPRALFHACTTKLSYLGQDLLSGGQSDMRFRWVALRCAPWNCDSHRLQFDEGASEVARRLVVACSLDPGVTTKNEMDDRSDRFACEGSEREQTIVTWNVAVRLGVHQYESRGKLRGFVRLSPRDSIDLQLALCRRWPFPWLSDRPGRLPQDWHCIVCRKLMCPPFLRNDAEVVLAHMHRHGVSVDADVKDYAYHDPDSNACSWPPSVEMKMKDPPVAAAV</sequence>
<protein>
    <recommendedName>
        <fullName evidence="2">F-box domain-containing protein</fullName>
    </recommendedName>
</protein>
<dbReference type="GeneID" id="19300776"/>
<evidence type="ECO:0000259" key="2">
    <source>
        <dbReference type="PROSITE" id="PS50181"/>
    </source>
</evidence>
<proteinExistence type="predicted"/>
<dbReference type="KEGG" id="gtr:GLOTRDRAFT_121798"/>
<dbReference type="SUPFAM" id="SSF81383">
    <property type="entry name" value="F-box domain"/>
    <property type="match status" value="1"/>
</dbReference>
<keyword evidence="4" id="KW-1185">Reference proteome</keyword>
<accession>S7Q467</accession>
<gene>
    <name evidence="3" type="ORF">GLOTRDRAFT_121798</name>
</gene>
<dbReference type="RefSeq" id="XP_007867053.1">
    <property type="nucleotide sequence ID" value="XM_007868862.1"/>
</dbReference>
<name>S7Q467_GLOTA</name>
<dbReference type="HOGENOM" id="CLU_010790_2_0_1"/>
<dbReference type="OrthoDB" id="2322499at2759"/>
<dbReference type="InterPro" id="IPR001810">
    <property type="entry name" value="F-box_dom"/>
</dbReference>